<reference evidence="1 2" key="1">
    <citation type="journal article" date="2024" name="Ann. Entomol. Soc. Am.">
        <title>Genomic analyses of the southern and eastern yellowjacket wasps (Hymenoptera: Vespidae) reveal evolutionary signatures of social life.</title>
        <authorList>
            <person name="Catto M.A."/>
            <person name="Caine P.B."/>
            <person name="Orr S.E."/>
            <person name="Hunt B.G."/>
            <person name="Goodisman M.A.D."/>
        </authorList>
    </citation>
    <scope>NUCLEOTIDE SEQUENCE [LARGE SCALE GENOMIC DNA]</scope>
    <source>
        <strain evidence="1">232</strain>
        <tissue evidence="1">Head and thorax</tissue>
    </source>
</reference>
<evidence type="ECO:0000313" key="1">
    <source>
        <dbReference type="EMBL" id="KAL2719881.1"/>
    </source>
</evidence>
<keyword evidence="2" id="KW-1185">Reference proteome</keyword>
<gene>
    <name evidence="1" type="ORF">V1477_021178</name>
</gene>
<evidence type="ECO:0000313" key="2">
    <source>
        <dbReference type="Proteomes" id="UP001607303"/>
    </source>
</evidence>
<accession>A0ABD2AGY3</accession>
<dbReference type="AlphaFoldDB" id="A0ABD2AGY3"/>
<organism evidence="1 2">
    <name type="scientific">Vespula maculifrons</name>
    <name type="common">Eastern yellow jacket</name>
    <name type="synonym">Wasp</name>
    <dbReference type="NCBI Taxonomy" id="7453"/>
    <lineage>
        <taxon>Eukaryota</taxon>
        <taxon>Metazoa</taxon>
        <taxon>Ecdysozoa</taxon>
        <taxon>Arthropoda</taxon>
        <taxon>Hexapoda</taxon>
        <taxon>Insecta</taxon>
        <taxon>Pterygota</taxon>
        <taxon>Neoptera</taxon>
        <taxon>Endopterygota</taxon>
        <taxon>Hymenoptera</taxon>
        <taxon>Apocrita</taxon>
        <taxon>Aculeata</taxon>
        <taxon>Vespoidea</taxon>
        <taxon>Vespidae</taxon>
        <taxon>Vespinae</taxon>
        <taxon>Vespula</taxon>
    </lineage>
</organism>
<dbReference type="Proteomes" id="UP001607303">
    <property type="component" value="Unassembled WGS sequence"/>
</dbReference>
<name>A0ABD2AGY3_VESMC</name>
<comment type="caution">
    <text evidence="1">The sequence shown here is derived from an EMBL/GenBank/DDBJ whole genome shotgun (WGS) entry which is preliminary data.</text>
</comment>
<proteinExistence type="predicted"/>
<dbReference type="EMBL" id="JAYRBN010000118">
    <property type="protein sequence ID" value="KAL2719881.1"/>
    <property type="molecule type" value="Genomic_DNA"/>
</dbReference>
<sequence length="118" mass="14034">MGNAMTKHSTSVDTSYSARVFLLIIEFISNLPRDMKPKLTREERNYLVYGDNVTNEVRRDRIQVTRHVSYPIFHINSIFYNIVHWIEKTEECFEKQLENLTKERTLSAIARRSNERLV</sequence>
<protein>
    <submittedName>
        <fullName evidence="1">Uncharacterized protein</fullName>
    </submittedName>
</protein>